<evidence type="ECO:0000313" key="2">
    <source>
        <dbReference type="Proteomes" id="UP000245768"/>
    </source>
</evidence>
<gene>
    <name evidence="1" type="ORF">FA10DRAFT_268935</name>
</gene>
<name>A0A316YGX2_9BASI</name>
<dbReference type="GeneID" id="37044454"/>
<dbReference type="PANTHER" id="PTHR36156">
    <property type="entry name" value="SLR2101 PROTEIN"/>
    <property type="match status" value="1"/>
</dbReference>
<dbReference type="AlphaFoldDB" id="A0A316YGX2"/>
<dbReference type="PANTHER" id="PTHR36156:SF2">
    <property type="entry name" value="CUPIN TYPE-2 DOMAIN-CONTAINING PROTEIN"/>
    <property type="match status" value="1"/>
</dbReference>
<dbReference type="SUPFAM" id="SSF51182">
    <property type="entry name" value="RmlC-like cupins"/>
    <property type="match status" value="1"/>
</dbReference>
<keyword evidence="2" id="KW-1185">Reference proteome</keyword>
<sequence length="172" mass="18746">MNPLRRIVTGHAPDGRSVILVDDNPRAVFLPGSDTPFQTVFHTEDVPVSIEEPVDVGKSDLLPTFASAGGLVFRSVDLSPASESPEHRTDTLDLGVVVHGQVELHVEASEPVLLKTGDTYVQRATMHKWANPSQDQWARIVYLTVQAQTPVIAGGKALEDHMQSHFHLSPAE</sequence>
<dbReference type="OrthoDB" id="5840532at2759"/>
<dbReference type="Proteomes" id="UP000245768">
    <property type="component" value="Unassembled WGS sequence"/>
</dbReference>
<dbReference type="InterPro" id="IPR047142">
    <property type="entry name" value="OryJ/VirC-like"/>
</dbReference>
<dbReference type="RefSeq" id="XP_025375988.1">
    <property type="nucleotide sequence ID" value="XM_025522538.1"/>
</dbReference>
<dbReference type="InterPro" id="IPR014710">
    <property type="entry name" value="RmlC-like_jellyroll"/>
</dbReference>
<accession>A0A316YGX2</accession>
<dbReference type="CDD" id="cd02231">
    <property type="entry name" value="cupin_BLL6423-like"/>
    <property type="match status" value="1"/>
</dbReference>
<dbReference type="EMBL" id="KZ819638">
    <property type="protein sequence ID" value="PWN88790.1"/>
    <property type="molecule type" value="Genomic_DNA"/>
</dbReference>
<evidence type="ECO:0000313" key="1">
    <source>
        <dbReference type="EMBL" id="PWN88790.1"/>
    </source>
</evidence>
<dbReference type="InParanoid" id="A0A316YGX2"/>
<organism evidence="1 2">
    <name type="scientific">Acaromyces ingoldii</name>
    <dbReference type="NCBI Taxonomy" id="215250"/>
    <lineage>
        <taxon>Eukaryota</taxon>
        <taxon>Fungi</taxon>
        <taxon>Dikarya</taxon>
        <taxon>Basidiomycota</taxon>
        <taxon>Ustilaginomycotina</taxon>
        <taxon>Exobasidiomycetes</taxon>
        <taxon>Exobasidiales</taxon>
        <taxon>Cryptobasidiaceae</taxon>
        <taxon>Acaromyces</taxon>
    </lineage>
</organism>
<dbReference type="STRING" id="215250.A0A316YGX2"/>
<protein>
    <submittedName>
        <fullName evidence="1">Cupin 2 conserved barrel domain protein</fullName>
    </submittedName>
</protein>
<dbReference type="Gene3D" id="2.60.120.10">
    <property type="entry name" value="Jelly Rolls"/>
    <property type="match status" value="1"/>
</dbReference>
<dbReference type="InterPro" id="IPR011051">
    <property type="entry name" value="RmlC_Cupin_sf"/>
</dbReference>
<reference evidence="1 2" key="1">
    <citation type="journal article" date="2018" name="Mol. Biol. Evol.">
        <title>Broad Genomic Sampling Reveals a Smut Pathogenic Ancestry of the Fungal Clade Ustilaginomycotina.</title>
        <authorList>
            <person name="Kijpornyongpan T."/>
            <person name="Mondo S.J."/>
            <person name="Barry K."/>
            <person name="Sandor L."/>
            <person name="Lee J."/>
            <person name="Lipzen A."/>
            <person name="Pangilinan J."/>
            <person name="LaButti K."/>
            <person name="Hainaut M."/>
            <person name="Henrissat B."/>
            <person name="Grigoriev I.V."/>
            <person name="Spatafora J.W."/>
            <person name="Aime M.C."/>
        </authorList>
    </citation>
    <scope>NUCLEOTIDE SEQUENCE [LARGE SCALE GENOMIC DNA]</scope>
    <source>
        <strain evidence="1 2">MCA 4198</strain>
    </source>
</reference>
<proteinExistence type="predicted"/>